<feature type="transmembrane region" description="Helical" evidence="4">
    <location>
        <begin position="112"/>
        <end position="131"/>
    </location>
</feature>
<dbReference type="InterPro" id="IPR050327">
    <property type="entry name" value="Proton-linked_MCT"/>
</dbReference>
<evidence type="ECO:0000259" key="5">
    <source>
        <dbReference type="PROSITE" id="PS50850"/>
    </source>
</evidence>
<feature type="transmembrane region" description="Helical" evidence="4">
    <location>
        <begin position="200"/>
        <end position="219"/>
    </location>
</feature>
<dbReference type="InterPro" id="IPR020846">
    <property type="entry name" value="MFS_dom"/>
</dbReference>
<dbReference type="PROSITE" id="PS50850">
    <property type="entry name" value="MFS"/>
    <property type="match status" value="1"/>
</dbReference>
<dbReference type="GeneID" id="54571786"/>
<dbReference type="SUPFAM" id="SSF103473">
    <property type="entry name" value="MFS general substrate transporter"/>
    <property type="match status" value="1"/>
</dbReference>
<evidence type="ECO:0000256" key="1">
    <source>
        <dbReference type="ARBA" id="ARBA00004141"/>
    </source>
</evidence>
<evidence type="ECO:0000256" key="3">
    <source>
        <dbReference type="SAM" id="MobiDB-lite"/>
    </source>
</evidence>
<feature type="transmembrane region" description="Helical" evidence="4">
    <location>
        <begin position="339"/>
        <end position="358"/>
    </location>
</feature>
<dbReference type="EMBL" id="ML993621">
    <property type="protein sequence ID" value="KAF2161102.1"/>
    <property type="molecule type" value="Genomic_DNA"/>
</dbReference>
<dbReference type="Gene3D" id="1.20.1250.20">
    <property type="entry name" value="MFS general substrate transporter like domains"/>
    <property type="match status" value="1"/>
</dbReference>
<dbReference type="OrthoDB" id="6509908at2759"/>
<keyword evidence="4" id="KW-0472">Membrane</keyword>
<feature type="compositionally biased region" description="Basic and acidic residues" evidence="3">
    <location>
        <begin position="37"/>
        <end position="49"/>
    </location>
</feature>
<evidence type="ECO:0000256" key="2">
    <source>
        <dbReference type="ARBA" id="ARBA00006727"/>
    </source>
</evidence>
<gene>
    <name evidence="6" type="ORF">M409DRAFT_69962</name>
</gene>
<feature type="transmembrane region" description="Helical" evidence="4">
    <location>
        <begin position="231"/>
        <end position="251"/>
    </location>
</feature>
<keyword evidence="4" id="KW-0812">Transmembrane</keyword>
<keyword evidence="7" id="KW-1185">Reference proteome</keyword>
<dbReference type="Pfam" id="PF07690">
    <property type="entry name" value="MFS_1"/>
    <property type="match status" value="1"/>
</dbReference>
<dbReference type="InterPro" id="IPR011701">
    <property type="entry name" value="MFS"/>
</dbReference>
<dbReference type="GO" id="GO:0022857">
    <property type="term" value="F:transmembrane transporter activity"/>
    <property type="evidence" value="ECO:0007669"/>
    <property type="project" value="InterPro"/>
</dbReference>
<dbReference type="RefSeq" id="XP_033661991.1">
    <property type="nucleotide sequence ID" value="XM_033818514.1"/>
</dbReference>
<reference evidence="6" key="1">
    <citation type="journal article" date="2020" name="Stud. Mycol.">
        <title>101 Dothideomycetes genomes: a test case for predicting lifestyles and emergence of pathogens.</title>
        <authorList>
            <person name="Haridas S."/>
            <person name="Albert R."/>
            <person name="Binder M."/>
            <person name="Bloem J."/>
            <person name="Labutti K."/>
            <person name="Salamov A."/>
            <person name="Andreopoulos B."/>
            <person name="Baker S."/>
            <person name="Barry K."/>
            <person name="Bills G."/>
            <person name="Bluhm B."/>
            <person name="Cannon C."/>
            <person name="Castanera R."/>
            <person name="Culley D."/>
            <person name="Daum C."/>
            <person name="Ezra D."/>
            <person name="Gonzalez J."/>
            <person name="Henrissat B."/>
            <person name="Kuo A."/>
            <person name="Liang C."/>
            <person name="Lipzen A."/>
            <person name="Lutzoni F."/>
            <person name="Magnuson J."/>
            <person name="Mondo S."/>
            <person name="Nolan M."/>
            <person name="Ohm R."/>
            <person name="Pangilinan J."/>
            <person name="Park H.-J."/>
            <person name="Ramirez L."/>
            <person name="Alfaro M."/>
            <person name="Sun H."/>
            <person name="Tritt A."/>
            <person name="Yoshinaga Y."/>
            <person name="Zwiers L.-H."/>
            <person name="Turgeon B."/>
            <person name="Goodwin S."/>
            <person name="Spatafora J."/>
            <person name="Crous P."/>
            <person name="Grigoriev I."/>
        </authorList>
    </citation>
    <scope>NUCLEOTIDE SEQUENCE</scope>
    <source>
        <strain evidence="6">ATCC 36951</strain>
    </source>
</reference>
<protein>
    <recommendedName>
        <fullName evidence="5">Major facilitator superfamily (MFS) profile domain-containing protein</fullName>
    </recommendedName>
</protein>
<feature type="compositionally biased region" description="Polar residues" evidence="3">
    <location>
        <begin position="50"/>
        <end position="66"/>
    </location>
</feature>
<feature type="transmembrane region" description="Helical" evidence="4">
    <location>
        <begin position="309"/>
        <end position="327"/>
    </location>
</feature>
<dbReference type="PANTHER" id="PTHR11360">
    <property type="entry name" value="MONOCARBOXYLATE TRANSPORTER"/>
    <property type="match status" value="1"/>
</dbReference>
<keyword evidence="4" id="KW-1133">Transmembrane helix</keyword>
<feature type="transmembrane region" description="Helical" evidence="4">
    <location>
        <begin position="272"/>
        <end position="294"/>
    </location>
</feature>
<feature type="transmembrane region" description="Helical" evidence="4">
    <location>
        <begin position="428"/>
        <end position="451"/>
    </location>
</feature>
<feature type="transmembrane region" description="Helical" evidence="4">
    <location>
        <begin position="400"/>
        <end position="422"/>
    </location>
</feature>
<sequence length="461" mass="49563">MTSPEQEKDLESDTSLKHDSSDNNGDLPPQTSNPSEITRDQRAILRDTSKGQSPNETPSSDLPNPPNGGSTAWIQCIGSFCLWFAVWGLVNSSGVYQAYYEDVLLTNSSSSSISWIGSLQLFLMIGGTSIIGPIFDRGYLRSLLLTGTFLIVFGLMMTSLCTAYWQFMLAQGVCMGLGMSCLFVPLVAVLPPYFTTRRALAMGIAASGSSIGAIIFAIMFQQLQPKIGFGWAIRCIGFVVLASLAFPLVTMRKLVTQSPPRAFIDRSALKEWPFILTLPAMFLVFLGLYCPYFYIEVFSVQTHAASSEITQYLIVFMNAGSLFGRLLPNILADKVGPINTIITIAFITGAVGLSWIGVTAQPGIITFGVLYGFFSGSYVALTAVVWAALSPNPRVLGTRIAMMTIPQAAGLLIGNPIGGTLVNGSSFLGLQLFCGLTVMSSGFFLVGARWAQIKAGAGWKG</sequence>
<feature type="transmembrane region" description="Helical" evidence="4">
    <location>
        <begin position="80"/>
        <end position="100"/>
    </location>
</feature>
<dbReference type="AlphaFoldDB" id="A0A6A6C5F7"/>
<feature type="domain" description="Major facilitator superfamily (MFS) profile" evidence="5">
    <location>
        <begin position="71"/>
        <end position="449"/>
    </location>
</feature>
<evidence type="ECO:0000313" key="6">
    <source>
        <dbReference type="EMBL" id="KAF2161102.1"/>
    </source>
</evidence>
<comment type="similarity">
    <text evidence="2">Belongs to the major facilitator superfamily. Monocarboxylate porter (TC 2.A.1.13) family.</text>
</comment>
<dbReference type="Proteomes" id="UP000799537">
    <property type="component" value="Unassembled WGS sequence"/>
</dbReference>
<evidence type="ECO:0000256" key="4">
    <source>
        <dbReference type="SAM" id="Phobius"/>
    </source>
</evidence>
<feature type="region of interest" description="Disordered" evidence="3">
    <location>
        <begin position="1"/>
        <end position="66"/>
    </location>
</feature>
<proteinExistence type="inferred from homology"/>
<feature type="transmembrane region" description="Helical" evidence="4">
    <location>
        <begin position="143"/>
        <end position="167"/>
    </location>
</feature>
<feature type="transmembrane region" description="Helical" evidence="4">
    <location>
        <begin position="173"/>
        <end position="193"/>
    </location>
</feature>
<comment type="subcellular location">
    <subcellularLocation>
        <location evidence="1">Membrane</location>
        <topology evidence="1">Multi-pass membrane protein</topology>
    </subcellularLocation>
</comment>
<evidence type="ECO:0000313" key="7">
    <source>
        <dbReference type="Proteomes" id="UP000799537"/>
    </source>
</evidence>
<feature type="transmembrane region" description="Helical" evidence="4">
    <location>
        <begin position="364"/>
        <end position="388"/>
    </location>
</feature>
<organism evidence="6 7">
    <name type="scientific">Zasmidium cellare ATCC 36951</name>
    <dbReference type="NCBI Taxonomy" id="1080233"/>
    <lineage>
        <taxon>Eukaryota</taxon>
        <taxon>Fungi</taxon>
        <taxon>Dikarya</taxon>
        <taxon>Ascomycota</taxon>
        <taxon>Pezizomycotina</taxon>
        <taxon>Dothideomycetes</taxon>
        <taxon>Dothideomycetidae</taxon>
        <taxon>Mycosphaerellales</taxon>
        <taxon>Mycosphaerellaceae</taxon>
        <taxon>Zasmidium</taxon>
    </lineage>
</organism>
<name>A0A6A6C5F7_ZASCE</name>
<accession>A0A6A6C5F7</accession>
<feature type="compositionally biased region" description="Basic and acidic residues" evidence="3">
    <location>
        <begin position="1"/>
        <end position="21"/>
    </location>
</feature>
<dbReference type="InterPro" id="IPR036259">
    <property type="entry name" value="MFS_trans_sf"/>
</dbReference>
<dbReference type="PANTHER" id="PTHR11360:SF234">
    <property type="entry name" value="MFS-TYPE TRANSPORTER DBAD-RELATED"/>
    <property type="match status" value="1"/>
</dbReference>
<dbReference type="GO" id="GO:0016020">
    <property type="term" value="C:membrane"/>
    <property type="evidence" value="ECO:0007669"/>
    <property type="project" value="UniProtKB-SubCell"/>
</dbReference>